<dbReference type="GeneID" id="104602814"/>
<dbReference type="AlphaFoldDB" id="A0A1U8APW5"/>
<dbReference type="PANTHER" id="PTHR11941">
    <property type="entry name" value="ENOYL-COA HYDRATASE-RELATED"/>
    <property type="match status" value="1"/>
</dbReference>
<dbReference type="STRING" id="4432.A0A1U8APW5"/>
<evidence type="ECO:0000313" key="2">
    <source>
        <dbReference type="Proteomes" id="UP000189703"/>
    </source>
</evidence>
<dbReference type="KEGG" id="nnu:104602814"/>
<dbReference type="PANTHER" id="PTHR11941:SF75">
    <property type="entry name" value="ENOYL-COA HYDRATASE_ISOMERASE FAMILY PROTEIN"/>
    <property type="match status" value="1"/>
</dbReference>
<proteinExistence type="predicted"/>
<gene>
    <name evidence="3" type="primary">LOC104602814</name>
</gene>
<name>A0A1U8APW5_NELNU</name>
<sequence>MGGTVNIDGPIQVMKGPGRLEPTVSTNLRILDLPFHAWLEEVFSKITKFCGGEMELLDVSNLHAANVKLVRVKPEMVTQLVEVFSDRVSYKAWIASCPYPSWQTLWRYKQTQAKRGSVLVTTEQGKFFSNGFDLAWAESVGSCSFLHRLQHMGDGLKAIMVDLPSLPMPTIAAVLGHAAAVGFMLALSHDYVLMRKDKEILYMSDLDIGLSLPDYFMALLRKKIHSLMARCDVVLHAAKVKAEEAVKMGFKRKRLPPFLPKAA</sequence>
<dbReference type="InParanoid" id="A0A1U8APW5"/>
<dbReference type="InterPro" id="IPR029045">
    <property type="entry name" value="ClpP/crotonase-like_dom_sf"/>
</dbReference>
<dbReference type="OrthoDB" id="410701at2759"/>
<keyword evidence="1" id="KW-0812">Transmembrane</keyword>
<dbReference type="RefSeq" id="XP_010264951.1">
    <property type="nucleotide sequence ID" value="XM_010266649.1"/>
</dbReference>
<keyword evidence="2" id="KW-1185">Reference proteome</keyword>
<feature type="transmembrane region" description="Helical" evidence="1">
    <location>
        <begin position="166"/>
        <end position="188"/>
    </location>
</feature>
<dbReference type="GO" id="GO:0004165">
    <property type="term" value="F:delta(3)-delta(2)-enoyl-CoA isomerase activity"/>
    <property type="evidence" value="ECO:0000318"/>
    <property type="project" value="GO_Central"/>
</dbReference>
<protein>
    <submittedName>
        <fullName evidence="3">Enoyl-CoA delta isomerase 2, peroxisomal-like</fullName>
    </submittedName>
</protein>
<evidence type="ECO:0000313" key="3">
    <source>
        <dbReference type="RefSeq" id="XP_010264951.1"/>
    </source>
</evidence>
<organism evidence="2 3">
    <name type="scientific">Nelumbo nucifera</name>
    <name type="common">Sacred lotus</name>
    <dbReference type="NCBI Taxonomy" id="4432"/>
    <lineage>
        <taxon>Eukaryota</taxon>
        <taxon>Viridiplantae</taxon>
        <taxon>Streptophyta</taxon>
        <taxon>Embryophyta</taxon>
        <taxon>Tracheophyta</taxon>
        <taxon>Spermatophyta</taxon>
        <taxon>Magnoliopsida</taxon>
        <taxon>Proteales</taxon>
        <taxon>Nelumbonaceae</taxon>
        <taxon>Nelumbo</taxon>
    </lineage>
</organism>
<reference evidence="3" key="1">
    <citation type="submission" date="2025-08" db="UniProtKB">
        <authorList>
            <consortium name="RefSeq"/>
        </authorList>
    </citation>
    <scope>IDENTIFICATION</scope>
</reference>
<dbReference type="GO" id="GO:0006635">
    <property type="term" value="P:fatty acid beta-oxidation"/>
    <property type="evidence" value="ECO:0000318"/>
    <property type="project" value="GO_Central"/>
</dbReference>
<dbReference type="CDD" id="cd06558">
    <property type="entry name" value="crotonase-like"/>
    <property type="match status" value="1"/>
</dbReference>
<dbReference type="Proteomes" id="UP000189703">
    <property type="component" value="Unplaced"/>
</dbReference>
<dbReference type="SUPFAM" id="SSF52096">
    <property type="entry name" value="ClpP/crotonase"/>
    <property type="match status" value="1"/>
</dbReference>
<keyword evidence="1" id="KW-1133">Transmembrane helix</keyword>
<dbReference type="InterPro" id="IPR001753">
    <property type="entry name" value="Enoyl-CoA_hydra/iso"/>
</dbReference>
<keyword evidence="1" id="KW-0472">Membrane</keyword>
<dbReference type="eggNOG" id="ENOG502QS1J">
    <property type="taxonomic scope" value="Eukaryota"/>
</dbReference>
<evidence type="ECO:0000256" key="1">
    <source>
        <dbReference type="SAM" id="Phobius"/>
    </source>
</evidence>
<dbReference type="Gene3D" id="3.90.226.10">
    <property type="entry name" value="2-enoyl-CoA Hydratase, Chain A, domain 1"/>
    <property type="match status" value="1"/>
</dbReference>
<dbReference type="Pfam" id="PF00378">
    <property type="entry name" value="ECH_1"/>
    <property type="match status" value="1"/>
</dbReference>
<accession>A0A1U8APW5</accession>